<feature type="domain" description="Sigma-54 factor interaction" evidence="5">
    <location>
        <begin position="278"/>
        <end position="508"/>
    </location>
</feature>
<keyword evidence="1" id="KW-0547">Nucleotide-binding</keyword>
<dbReference type="Gene3D" id="1.10.10.60">
    <property type="entry name" value="Homeodomain-like"/>
    <property type="match status" value="1"/>
</dbReference>
<dbReference type="PANTHER" id="PTHR32071:SF57">
    <property type="entry name" value="C4-DICARBOXYLATE TRANSPORT TRANSCRIPTIONAL REGULATORY PROTEIN DCTD"/>
    <property type="match status" value="1"/>
</dbReference>
<sequence length="585" mass="67347">MIEQIKNDLQDIAETIKAVVDIDVTIMDRRLLRVAGTGRLKRKVGFSAPKNSVFEKCLKSGKSYFIENPGSCTECTVCETKDQCDEKAEVCFPIIIDDRVEGVIAMIIFDDEKKEVFLKKRDSYKNFDRRMGELISSRIKEKNMHHKLEYKSTELLTIIDSVNEGIITIDNHNRILNLNRYIKEKFKLKEASLINEDIDKIIPNRIVNKFQKSNYYIEEEAVTVNFNRSRFNFLLSVRPINFDEEISGAVITFKDFNKLQQSVFKIDGKNSLFRFEDIVGSSDIFAQVKDQVKQVAKKDIPVLLLGESGTGKELFARAIHCGSYRKNEIFMPINCGAIPETLMESELFGYEKGAFTGASSSGKMGKFEIAKDGTIFLDEIGDLPLHMQVKLLRVLEEKEIMRIGGLSTIKINPRIIAATNKDLHSMVEKGQFREDLFYRLNVIPVRIPPLRERGNDITELSQYFLARYNSIYDKNISGFSEEVKEMFLRYSWPGNVRELQNLIEYAINFERKEVITSETIKKREGENSGNFMEDRSLKDMVSKYERDIINNLLKTYGDGIDAKKLIARKLKISTATLYRKIDEKP</sequence>
<dbReference type="Gene3D" id="3.40.50.300">
    <property type="entry name" value="P-loop containing nucleotide triphosphate hydrolases"/>
    <property type="match status" value="1"/>
</dbReference>
<evidence type="ECO:0000256" key="3">
    <source>
        <dbReference type="ARBA" id="ARBA00023015"/>
    </source>
</evidence>
<dbReference type="RefSeq" id="WP_106009126.1">
    <property type="nucleotide sequence ID" value="NZ_PVXP01000016.1"/>
</dbReference>
<evidence type="ECO:0000313" key="7">
    <source>
        <dbReference type="Proteomes" id="UP000237798"/>
    </source>
</evidence>
<dbReference type="Proteomes" id="UP000237798">
    <property type="component" value="Unassembled WGS sequence"/>
</dbReference>
<dbReference type="InterPro" id="IPR002078">
    <property type="entry name" value="Sigma_54_int"/>
</dbReference>
<evidence type="ECO:0000259" key="5">
    <source>
        <dbReference type="PROSITE" id="PS50045"/>
    </source>
</evidence>
<keyword evidence="2" id="KW-0067">ATP-binding</keyword>
<dbReference type="PROSITE" id="PS00675">
    <property type="entry name" value="SIGMA54_INTERACT_1"/>
    <property type="match status" value="1"/>
</dbReference>
<proteinExistence type="predicted"/>
<dbReference type="PROSITE" id="PS00688">
    <property type="entry name" value="SIGMA54_INTERACT_3"/>
    <property type="match status" value="1"/>
</dbReference>
<dbReference type="CDD" id="cd00009">
    <property type="entry name" value="AAA"/>
    <property type="match status" value="1"/>
</dbReference>
<dbReference type="GO" id="GO:0006355">
    <property type="term" value="P:regulation of DNA-templated transcription"/>
    <property type="evidence" value="ECO:0007669"/>
    <property type="project" value="InterPro"/>
</dbReference>
<dbReference type="AlphaFoldDB" id="A0A2T0BNK4"/>
<dbReference type="Gene3D" id="3.30.450.40">
    <property type="match status" value="1"/>
</dbReference>
<reference evidence="6 7" key="1">
    <citation type="submission" date="2018-03" db="EMBL/GenBank/DDBJ databases">
        <title>Genome sequence of Clostridium luticellarii DSM 29923.</title>
        <authorList>
            <person name="Poehlein A."/>
            <person name="Daniel R."/>
        </authorList>
    </citation>
    <scope>NUCLEOTIDE SEQUENCE [LARGE SCALE GENOMIC DNA]</scope>
    <source>
        <strain evidence="6 7">DSM 29923</strain>
    </source>
</reference>
<dbReference type="Gene3D" id="3.30.450.20">
    <property type="entry name" value="PAS domain"/>
    <property type="match status" value="1"/>
</dbReference>
<dbReference type="InterPro" id="IPR025944">
    <property type="entry name" value="Sigma_54_int_dom_CS"/>
</dbReference>
<dbReference type="InterPro" id="IPR035965">
    <property type="entry name" value="PAS-like_dom_sf"/>
</dbReference>
<evidence type="ECO:0000313" key="6">
    <source>
        <dbReference type="EMBL" id="PRR85447.1"/>
    </source>
</evidence>
<dbReference type="InterPro" id="IPR027417">
    <property type="entry name" value="P-loop_NTPase"/>
</dbReference>
<dbReference type="SUPFAM" id="SSF55785">
    <property type="entry name" value="PYP-like sensor domain (PAS domain)"/>
    <property type="match status" value="1"/>
</dbReference>
<dbReference type="Gene3D" id="1.10.8.60">
    <property type="match status" value="1"/>
</dbReference>
<accession>A0A2T0BNK4</accession>
<keyword evidence="7" id="KW-1185">Reference proteome</keyword>
<dbReference type="FunFam" id="3.40.50.300:FF:000006">
    <property type="entry name" value="DNA-binding transcriptional regulator NtrC"/>
    <property type="match status" value="1"/>
</dbReference>
<keyword evidence="4" id="KW-0804">Transcription</keyword>
<dbReference type="InterPro" id="IPR003593">
    <property type="entry name" value="AAA+_ATPase"/>
</dbReference>
<dbReference type="Pfam" id="PF25601">
    <property type="entry name" value="AAA_lid_14"/>
    <property type="match status" value="1"/>
</dbReference>
<protein>
    <submittedName>
        <fullName evidence="6">Transcriptional regulatory protein QseF</fullName>
    </submittedName>
</protein>
<comment type="caution">
    <text evidence="6">The sequence shown here is derived from an EMBL/GenBank/DDBJ whole genome shotgun (WGS) entry which is preliminary data.</text>
</comment>
<dbReference type="InterPro" id="IPR029016">
    <property type="entry name" value="GAF-like_dom_sf"/>
</dbReference>
<gene>
    <name evidence="6" type="primary">qseF</name>
    <name evidence="6" type="ORF">CLLU_15170</name>
</gene>
<dbReference type="EMBL" id="PVXP01000016">
    <property type="protein sequence ID" value="PRR85447.1"/>
    <property type="molecule type" value="Genomic_DNA"/>
</dbReference>
<evidence type="ECO:0000256" key="1">
    <source>
        <dbReference type="ARBA" id="ARBA00022741"/>
    </source>
</evidence>
<dbReference type="SMART" id="SM00382">
    <property type="entry name" value="AAA"/>
    <property type="match status" value="1"/>
</dbReference>
<dbReference type="InterPro" id="IPR025662">
    <property type="entry name" value="Sigma_54_int_dom_ATP-bd_1"/>
</dbReference>
<dbReference type="InterPro" id="IPR058031">
    <property type="entry name" value="AAA_lid_NorR"/>
</dbReference>
<organism evidence="6 7">
    <name type="scientific">Clostridium luticellarii</name>
    <dbReference type="NCBI Taxonomy" id="1691940"/>
    <lineage>
        <taxon>Bacteria</taxon>
        <taxon>Bacillati</taxon>
        <taxon>Bacillota</taxon>
        <taxon>Clostridia</taxon>
        <taxon>Eubacteriales</taxon>
        <taxon>Clostridiaceae</taxon>
        <taxon>Clostridium</taxon>
    </lineage>
</organism>
<dbReference type="SUPFAM" id="SSF52540">
    <property type="entry name" value="P-loop containing nucleoside triphosphate hydrolases"/>
    <property type="match status" value="1"/>
</dbReference>
<dbReference type="GO" id="GO:0005524">
    <property type="term" value="F:ATP binding"/>
    <property type="evidence" value="ECO:0007669"/>
    <property type="project" value="UniProtKB-KW"/>
</dbReference>
<dbReference type="PROSITE" id="PS50045">
    <property type="entry name" value="SIGMA54_INTERACT_4"/>
    <property type="match status" value="1"/>
</dbReference>
<dbReference type="OrthoDB" id="9803970at2"/>
<evidence type="ECO:0000256" key="2">
    <source>
        <dbReference type="ARBA" id="ARBA00022840"/>
    </source>
</evidence>
<evidence type="ECO:0000256" key="4">
    <source>
        <dbReference type="ARBA" id="ARBA00023163"/>
    </source>
</evidence>
<dbReference type="PANTHER" id="PTHR32071">
    <property type="entry name" value="TRANSCRIPTIONAL REGULATORY PROTEIN"/>
    <property type="match status" value="1"/>
</dbReference>
<name>A0A2T0BNK4_9CLOT</name>
<dbReference type="Pfam" id="PF00158">
    <property type="entry name" value="Sigma54_activat"/>
    <property type="match status" value="1"/>
</dbReference>
<keyword evidence="3" id="KW-0805">Transcription regulation</keyword>